<evidence type="ECO:0000256" key="5">
    <source>
        <dbReference type="ARBA" id="ARBA00022490"/>
    </source>
</evidence>
<keyword evidence="11 15" id="KW-0255">Endonuclease</keyword>
<evidence type="ECO:0000256" key="3">
    <source>
        <dbReference type="ARBA" id="ARBA00010183"/>
    </source>
</evidence>
<keyword evidence="12 15" id="KW-0378">Hydrolase</keyword>
<evidence type="ECO:0000256" key="10">
    <source>
        <dbReference type="ARBA" id="ARBA00022723"/>
    </source>
</evidence>
<evidence type="ECO:0000259" key="17">
    <source>
        <dbReference type="PROSITE" id="PS50142"/>
    </source>
</evidence>
<keyword evidence="19" id="KW-1185">Reference proteome</keyword>
<dbReference type="Pfam" id="PF14622">
    <property type="entry name" value="Ribonucleas_3_3"/>
    <property type="match status" value="1"/>
</dbReference>
<dbReference type="GO" id="GO:0004525">
    <property type="term" value="F:ribonuclease III activity"/>
    <property type="evidence" value="ECO:0007669"/>
    <property type="project" value="UniProtKB-UniRule"/>
</dbReference>
<evidence type="ECO:0000259" key="16">
    <source>
        <dbReference type="PROSITE" id="PS50137"/>
    </source>
</evidence>
<dbReference type="CDD" id="cd10845">
    <property type="entry name" value="DSRM_RNAse_III_family"/>
    <property type="match status" value="1"/>
</dbReference>
<dbReference type="Gene3D" id="1.10.1520.10">
    <property type="entry name" value="Ribonuclease III domain"/>
    <property type="match status" value="1"/>
</dbReference>
<dbReference type="Gene3D" id="3.30.160.20">
    <property type="match status" value="1"/>
</dbReference>
<evidence type="ECO:0000256" key="13">
    <source>
        <dbReference type="ARBA" id="ARBA00022842"/>
    </source>
</evidence>
<dbReference type="SMART" id="SM00535">
    <property type="entry name" value="RIBOc"/>
    <property type="match status" value="1"/>
</dbReference>
<feature type="active site" evidence="15">
    <location>
        <position position="44"/>
    </location>
</feature>
<keyword evidence="15" id="KW-0699">rRNA-binding</keyword>
<keyword evidence="7 15" id="KW-0507">mRNA processing</keyword>
<dbReference type="InterPro" id="IPR036389">
    <property type="entry name" value="RNase_III_sf"/>
</dbReference>
<keyword evidence="14 15" id="KW-0694">RNA-binding</keyword>
<reference evidence="18 19" key="1">
    <citation type="submission" date="2015-04" db="EMBL/GenBank/DDBJ databases">
        <title>Draft Genome Sequence of the Novel Agar-Digesting Marine Bacterium Q1.</title>
        <authorList>
            <person name="Li Y."/>
            <person name="Li D."/>
            <person name="Chen G."/>
            <person name="Du Z."/>
        </authorList>
    </citation>
    <scope>NUCLEOTIDE SEQUENCE [LARGE SCALE GENOMIC DNA]</scope>
    <source>
        <strain evidence="18 19">Q1</strain>
    </source>
</reference>
<keyword evidence="13 15" id="KW-0460">Magnesium</keyword>
<dbReference type="STRING" id="1513271.XM47_14905"/>
<dbReference type="AlphaFoldDB" id="A0A0J8GN68"/>
<proteinExistence type="inferred from homology"/>
<evidence type="ECO:0000313" key="19">
    <source>
        <dbReference type="Proteomes" id="UP000037600"/>
    </source>
</evidence>
<evidence type="ECO:0000256" key="2">
    <source>
        <dbReference type="ARBA" id="ARBA00004496"/>
    </source>
</evidence>
<dbReference type="EMBL" id="LAZL01000027">
    <property type="protein sequence ID" value="KMT64287.1"/>
    <property type="molecule type" value="Genomic_DNA"/>
</dbReference>
<comment type="cofactor">
    <cofactor evidence="15">
        <name>Mg(2+)</name>
        <dbReference type="ChEBI" id="CHEBI:18420"/>
    </cofactor>
</comment>
<evidence type="ECO:0000256" key="12">
    <source>
        <dbReference type="ARBA" id="ARBA00022801"/>
    </source>
</evidence>
<dbReference type="GO" id="GO:0003725">
    <property type="term" value="F:double-stranded RNA binding"/>
    <property type="evidence" value="ECO:0007669"/>
    <property type="project" value="TreeGrafter"/>
</dbReference>
<dbReference type="PROSITE" id="PS50137">
    <property type="entry name" value="DS_RBD"/>
    <property type="match status" value="1"/>
</dbReference>
<dbReference type="CDD" id="cd00593">
    <property type="entry name" value="RIBOc"/>
    <property type="match status" value="1"/>
</dbReference>
<dbReference type="GO" id="GO:0010468">
    <property type="term" value="P:regulation of gene expression"/>
    <property type="evidence" value="ECO:0007669"/>
    <property type="project" value="TreeGrafter"/>
</dbReference>
<protein>
    <recommendedName>
        <fullName evidence="15">Ribonuclease 3</fullName>
        <ecNumber evidence="15">3.1.26.3</ecNumber>
    </recommendedName>
    <alternativeName>
        <fullName evidence="15">Ribonuclease III</fullName>
        <shortName evidence="15">RNase III</shortName>
    </alternativeName>
</protein>
<dbReference type="PROSITE" id="PS00517">
    <property type="entry name" value="RNASE_3_1"/>
    <property type="match status" value="1"/>
</dbReference>
<evidence type="ECO:0000256" key="14">
    <source>
        <dbReference type="ARBA" id="ARBA00022884"/>
    </source>
</evidence>
<dbReference type="GO" id="GO:0006397">
    <property type="term" value="P:mRNA processing"/>
    <property type="evidence" value="ECO:0007669"/>
    <property type="project" value="UniProtKB-UniRule"/>
</dbReference>
<dbReference type="FunFam" id="1.10.1520.10:FF:000001">
    <property type="entry name" value="Ribonuclease 3"/>
    <property type="match status" value="1"/>
</dbReference>
<keyword evidence="6 15" id="KW-0698">rRNA processing</keyword>
<organism evidence="18 19">
    <name type="scientific">Catenovulum maritimum</name>
    <dbReference type="NCBI Taxonomy" id="1513271"/>
    <lineage>
        <taxon>Bacteria</taxon>
        <taxon>Pseudomonadati</taxon>
        <taxon>Pseudomonadota</taxon>
        <taxon>Gammaproteobacteria</taxon>
        <taxon>Alteromonadales</taxon>
        <taxon>Alteromonadaceae</taxon>
        <taxon>Catenovulum</taxon>
    </lineage>
</organism>
<evidence type="ECO:0000256" key="15">
    <source>
        <dbReference type="HAMAP-Rule" id="MF_00104"/>
    </source>
</evidence>
<comment type="subunit">
    <text evidence="4 15">Homodimer.</text>
</comment>
<evidence type="ECO:0000256" key="8">
    <source>
        <dbReference type="ARBA" id="ARBA00022694"/>
    </source>
</evidence>
<keyword evidence="10 15" id="KW-0479">Metal-binding</keyword>
<dbReference type="Proteomes" id="UP000037600">
    <property type="component" value="Unassembled WGS sequence"/>
</dbReference>
<dbReference type="InterPro" id="IPR000999">
    <property type="entry name" value="RNase_III_dom"/>
</dbReference>
<dbReference type="GO" id="GO:0046872">
    <property type="term" value="F:metal ion binding"/>
    <property type="evidence" value="ECO:0007669"/>
    <property type="project" value="UniProtKB-KW"/>
</dbReference>
<keyword evidence="9 15" id="KW-0540">Nuclease</keyword>
<dbReference type="InterPro" id="IPR014720">
    <property type="entry name" value="dsRBD_dom"/>
</dbReference>
<comment type="catalytic activity">
    <reaction evidence="1 15">
        <text>Endonucleolytic cleavage to 5'-phosphomonoester.</text>
        <dbReference type="EC" id="3.1.26.3"/>
    </reaction>
</comment>
<feature type="binding site" evidence="15">
    <location>
        <position position="116"/>
    </location>
    <ligand>
        <name>Mg(2+)</name>
        <dbReference type="ChEBI" id="CHEBI:18420"/>
    </ligand>
</feature>
<comment type="similarity">
    <text evidence="3">Belongs to the ribonuclease III family.</text>
</comment>
<dbReference type="GO" id="GO:0042802">
    <property type="term" value="F:identical protein binding"/>
    <property type="evidence" value="ECO:0007669"/>
    <property type="project" value="UniProtKB-ARBA"/>
</dbReference>
<comment type="subcellular location">
    <subcellularLocation>
        <location evidence="2 15">Cytoplasm</location>
    </subcellularLocation>
</comment>
<evidence type="ECO:0000256" key="7">
    <source>
        <dbReference type="ARBA" id="ARBA00022664"/>
    </source>
</evidence>
<keyword evidence="8 15" id="KW-0819">tRNA processing</keyword>
<dbReference type="PANTHER" id="PTHR11207:SF0">
    <property type="entry name" value="RIBONUCLEASE 3"/>
    <property type="match status" value="1"/>
</dbReference>
<dbReference type="NCBIfam" id="TIGR02191">
    <property type="entry name" value="RNaseIII"/>
    <property type="match status" value="1"/>
</dbReference>
<name>A0A0J8GN68_9ALTE</name>
<evidence type="ECO:0000256" key="4">
    <source>
        <dbReference type="ARBA" id="ARBA00011738"/>
    </source>
</evidence>
<dbReference type="InterPro" id="IPR011907">
    <property type="entry name" value="RNase_III"/>
</dbReference>
<comment type="function">
    <text evidence="15">Digests double-stranded RNA. Involved in the processing of primary rRNA transcript to yield the immediate precursors to the large and small rRNAs (23S and 16S). Processes some mRNAs, and tRNAs when they are encoded in the rRNA operon. Processes pre-crRNA and tracrRNA of type II CRISPR loci if present in the organism.</text>
</comment>
<dbReference type="RefSeq" id="WP_048694213.1">
    <property type="nucleotide sequence ID" value="NZ_KQ130499.1"/>
</dbReference>
<evidence type="ECO:0000313" key="18">
    <source>
        <dbReference type="EMBL" id="KMT64287.1"/>
    </source>
</evidence>
<feature type="active site" evidence="15">
    <location>
        <position position="116"/>
    </location>
</feature>
<dbReference type="SUPFAM" id="SSF54768">
    <property type="entry name" value="dsRNA-binding domain-like"/>
    <property type="match status" value="1"/>
</dbReference>
<evidence type="ECO:0000256" key="6">
    <source>
        <dbReference type="ARBA" id="ARBA00022552"/>
    </source>
</evidence>
<dbReference type="OrthoDB" id="9805026at2"/>
<keyword evidence="5 15" id="KW-0963">Cytoplasm</keyword>
<sequence length="225" mass="25344">MIDTLNILTKAIGYQFEDRNLLQQALTHRSAKSKHNERLEFLGDSILGFVIAEQLYVQFPKCNEGDLSRMRATLVRGETLVELAHEFKLSDYLILGPGELKSGGHRRNSILEDAVESIIGAVYLEAGMDTAKALILAWYESRLAQLKPGQAQKDAKTQLQEYQQSRQLDLPDYQVDEIKGKDHNQVFSVTCHLNEPELTTKGKGSSRRKAEQEAARAMLNRISSL</sequence>
<accession>A0A0J8GN68</accession>
<dbReference type="SMART" id="SM00358">
    <property type="entry name" value="DSRM"/>
    <property type="match status" value="1"/>
</dbReference>
<dbReference type="Pfam" id="PF00035">
    <property type="entry name" value="dsrm"/>
    <property type="match status" value="1"/>
</dbReference>
<dbReference type="PROSITE" id="PS50142">
    <property type="entry name" value="RNASE_3_2"/>
    <property type="match status" value="1"/>
</dbReference>
<dbReference type="SUPFAM" id="SSF69065">
    <property type="entry name" value="RNase III domain-like"/>
    <property type="match status" value="1"/>
</dbReference>
<dbReference type="EC" id="3.1.26.3" evidence="15"/>
<dbReference type="GO" id="GO:0005737">
    <property type="term" value="C:cytoplasm"/>
    <property type="evidence" value="ECO:0007669"/>
    <property type="project" value="UniProtKB-SubCell"/>
</dbReference>
<feature type="domain" description="DRBM" evidence="16">
    <location>
        <begin position="154"/>
        <end position="224"/>
    </location>
</feature>
<dbReference type="GO" id="GO:0006364">
    <property type="term" value="P:rRNA processing"/>
    <property type="evidence" value="ECO:0007669"/>
    <property type="project" value="UniProtKB-UniRule"/>
</dbReference>
<feature type="domain" description="RNase III" evidence="17">
    <location>
        <begin position="5"/>
        <end position="127"/>
    </location>
</feature>
<feature type="binding site" evidence="15">
    <location>
        <position position="113"/>
    </location>
    <ligand>
        <name>Mg(2+)</name>
        <dbReference type="ChEBI" id="CHEBI:18420"/>
    </ligand>
</feature>
<dbReference type="GO" id="GO:0008033">
    <property type="term" value="P:tRNA processing"/>
    <property type="evidence" value="ECO:0007669"/>
    <property type="project" value="UniProtKB-KW"/>
</dbReference>
<dbReference type="PANTHER" id="PTHR11207">
    <property type="entry name" value="RIBONUCLEASE III"/>
    <property type="match status" value="1"/>
</dbReference>
<evidence type="ECO:0000256" key="9">
    <source>
        <dbReference type="ARBA" id="ARBA00022722"/>
    </source>
</evidence>
<gene>
    <name evidence="15 18" type="primary">rnc</name>
    <name evidence="18" type="ORF">XM47_14905</name>
</gene>
<dbReference type="GO" id="GO:0019843">
    <property type="term" value="F:rRNA binding"/>
    <property type="evidence" value="ECO:0007669"/>
    <property type="project" value="UniProtKB-KW"/>
</dbReference>
<comment type="caution">
    <text evidence="18">The sequence shown here is derived from an EMBL/GenBank/DDBJ whole genome shotgun (WGS) entry which is preliminary data.</text>
</comment>
<feature type="binding site" evidence="15">
    <location>
        <position position="40"/>
    </location>
    <ligand>
        <name>Mg(2+)</name>
        <dbReference type="ChEBI" id="CHEBI:18420"/>
    </ligand>
</feature>
<dbReference type="HAMAP" id="MF_00104">
    <property type="entry name" value="RNase_III"/>
    <property type="match status" value="1"/>
</dbReference>
<dbReference type="FunFam" id="3.30.160.20:FF:000003">
    <property type="entry name" value="Ribonuclease 3"/>
    <property type="match status" value="1"/>
</dbReference>
<evidence type="ECO:0000256" key="1">
    <source>
        <dbReference type="ARBA" id="ARBA00000109"/>
    </source>
</evidence>
<evidence type="ECO:0000256" key="11">
    <source>
        <dbReference type="ARBA" id="ARBA00022759"/>
    </source>
</evidence>
<dbReference type="PATRIC" id="fig|1513271.3.peg.3068"/>